<protein>
    <submittedName>
        <fullName evidence="6">TetR family transcriptional regulator</fullName>
    </submittedName>
</protein>
<evidence type="ECO:0000256" key="2">
    <source>
        <dbReference type="ARBA" id="ARBA00023125"/>
    </source>
</evidence>
<feature type="domain" description="HTH tetR-type" evidence="5">
    <location>
        <begin position="29"/>
        <end position="89"/>
    </location>
</feature>
<evidence type="ECO:0000259" key="5">
    <source>
        <dbReference type="PROSITE" id="PS50977"/>
    </source>
</evidence>
<accession>A0A024JY78</accession>
<dbReference type="HOGENOM" id="CLU_069356_9_0_11"/>
<keyword evidence="2 4" id="KW-0238">DNA-binding</keyword>
<keyword evidence="1" id="KW-0805">Transcription regulation</keyword>
<dbReference type="SUPFAM" id="SSF48498">
    <property type="entry name" value="Tetracyclin repressor-like, C-terminal domain"/>
    <property type="match status" value="1"/>
</dbReference>
<name>A0A024JY78_9MYCO</name>
<feature type="DNA-binding region" description="H-T-H motif" evidence="4">
    <location>
        <begin position="52"/>
        <end position="71"/>
    </location>
</feature>
<dbReference type="InterPro" id="IPR001647">
    <property type="entry name" value="HTH_TetR"/>
</dbReference>
<evidence type="ECO:0000256" key="3">
    <source>
        <dbReference type="ARBA" id="ARBA00023163"/>
    </source>
</evidence>
<dbReference type="PANTHER" id="PTHR30055:SF243">
    <property type="entry name" value="HTH-TYPE TRANSCRIPTIONAL REGULATOR RV1816"/>
    <property type="match status" value="1"/>
</dbReference>
<evidence type="ECO:0000256" key="4">
    <source>
        <dbReference type="PROSITE-ProRule" id="PRU00335"/>
    </source>
</evidence>
<dbReference type="GO" id="GO:0003700">
    <property type="term" value="F:DNA-binding transcription factor activity"/>
    <property type="evidence" value="ECO:0007669"/>
    <property type="project" value="TreeGrafter"/>
</dbReference>
<gene>
    <name evidence="6" type="ORF">BN973_03135</name>
</gene>
<reference evidence="6" key="1">
    <citation type="journal article" date="2014" name="Genome Announc.">
        <title>Draft Genome Sequence of Mycobacterium triplex DSM 44626.</title>
        <authorList>
            <person name="Sassi M."/>
            <person name="Croce O."/>
            <person name="Robert C."/>
            <person name="Raoult D."/>
            <person name="Drancourt M."/>
        </authorList>
    </citation>
    <scope>NUCLEOTIDE SEQUENCE [LARGE SCALE GENOMIC DNA]</scope>
    <source>
        <strain evidence="6">DSM 44626</strain>
    </source>
</reference>
<dbReference type="STRING" id="47839.BN973_03135"/>
<dbReference type="Gene3D" id="1.10.357.10">
    <property type="entry name" value="Tetracycline Repressor, domain 2"/>
    <property type="match status" value="1"/>
</dbReference>
<evidence type="ECO:0000313" key="6">
    <source>
        <dbReference type="EMBL" id="CDO88765.1"/>
    </source>
</evidence>
<dbReference type="GO" id="GO:0000976">
    <property type="term" value="F:transcription cis-regulatory region binding"/>
    <property type="evidence" value="ECO:0007669"/>
    <property type="project" value="TreeGrafter"/>
</dbReference>
<dbReference type="eggNOG" id="COG1309">
    <property type="taxonomic scope" value="Bacteria"/>
</dbReference>
<dbReference type="InterPro" id="IPR009057">
    <property type="entry name" value="Homeodomain-like_sf"/>
</dbReference>
<proteinExistence type="predicted"/>
<organism evidence="6">
    <name type="scientific">Mycobacterium triplex</name>
    <dbReference type="NCBI Taxonomy" id="47839"/>
    <lineage>
        <taxon>Bacteria</taxon>
        <taxon>Bacillati</taxon>
        <taxon>Actinomycetota</taxon>
        <taxon>Actinomycetes</taxon>
        <taxon>Mycobacteriales</taxon>
        <taxon>Mycobacteriaceae</taxon>
        <taxon>Mycobacterium</taxon>
        <taxon>Mycobacterium simiae complex</taxon>
    </lineage>
</organism>
<dbReference type="InterPro" id="IPR036271">
    <property type="entry name" value="Tet_transcr_reg_TetR-rel_C_sf"/>
</dbReference>
<dbReference type="PROSITE" id="PS50977">
    <property type="entry name" value="HTH_TETR_2"/>
    <property type="match status" value="1"/>
</dbReference>
<dbReference type="EMBL" id="HG964446">
    <property type="protein sequence ID" value="CDO88765.1"/>
    <property type="molecule type" value="Genomic_DNA"/>
</dbReference>
<sequence>MAQHSPESKSGVLVLCQTGDVGKRQESREQIEARIVELGRRHLADRGAAGLSLRAIARDLGMVSSAVYRYVSSRDELLTLLLIDAYSDLANTVDRARDTMGEFWSDDVVAIARATRRWAVEHPAQWALLYGSPVPGYHAPAERTVGVGTRVVGALFDAIAAGITTGDIRLTDTVVPQPMSSDFARIRHEFGFPGDDAVIAKCFLFWAGVLGAISLEVFGQYGADTLTDPEAVFNTQLGLLVDMLAQH</sequence>
<evidence type="ECO:0000256" key="1">
    <source>
        <dbReference type="ARBA" id="ARBA00023015"/>
    </source>
</evidence>
<dbReference type="SUPFAM" id="SSF46689">
    <property type="entry name" value="Homeodomain-like"/>
    <property type="match status" value="1"/>
</dbReference>
<dbReference type="InterPro" id="IPR050109">
    <property type="entry name" value="HTH-type_TetR-like_transc_reg"/>
</dbReference>
<dbReference type="InterPro" id="IPR025996">
    <property type="entry name" value="MT1864/Rv1816-like_C"/>
</dbReference>
<dbReference type="Proteomes" id="UP000028880">
    <property type="component" value="Unassembled WGS sequence"/>
</dbReference>
<keyword evidence="3" id="KW-0804">Transcription</keyword>
<dbReference type="AlphaFoldDB" id="A0A024JY78"/>
<dbReference type="Pfam" id="PF00440">
    <property type="entry name" value="TetR_N"/>
    <property type="match status" value="1"/>
</dbReference>
<dbReference type="Pfam" id="PF13305">
    <property type="entry name" value="TetR_C_33"/>
    <property type="match status" value="1"/>
</dbReference>
<reference evidence="6" key="2">
    <citation type="submission" date="2014-04" db="EMBL/GenBank/DDBJ databases">
        <authorList>
            <person name="Xu Y.W."/>
            <person name="Yang Q."/>
        </authorList>
    </citation>
    <scope>NUCLEOTIDE SEQUENCE</scope>
    <source>
        <strain evidence="6">DSM 44626</strain>
    </source>
</reference>
<dbReference type="PANTHER" id="PTHR30055">
    <property type="entry name" value="HTH-TYPE TRANSCRIPTIONAL REGULATOR RUTR"/>
    <property type="match status" value="1"/>
</dbReference>